<dbReference type="EMBL" id="WVHT01000006">
    <property type="protein sequence ID" value="MXV51946.1"/>
    <property type="molecule type" value="Genomic_DNA"/>
</dbReference>
<evidence type="ECO:0000256" key="5">
    <source>
        <dbReference type="ARBA" id="ARBA00023136"/>
    </source>
</evidence>
<feature type="domain" description="MacB-like periplasmic core" evidence="9">
    <location>
        <begin position="437"/>
        <end position="636"/>
    </location>
</feature>
<feature type="transmembrane region" description="Helical" evidence="7">
    <location>
        <begin position="285"/>
        <end position="307"/>
    </location>
</feature>
<dbReference type="Pfam" id="PF02687">
    <property type="entry name" value="FtsX"/>
    <property type="match status" value="2"/>
</dbReference>
<feature type="transmembrane region" description="Helical" evidence="7">
    <location>
        <begin position="428"/>
        <end position="447"/>
    </location>
</feature>
<evidence type="ECO:0000256" key="7">
    <source>
        <dbReference type="SAM" id="Phobius"/>
    </source>
</evidence>
<feature type="transmembrane region" description="Helical" evidence="7">
    <location>
        <begin position="21"/>
        <end position="41"/>
    </location>
</feature>
<dbReference type="Pfam" id="PF12704">
    <property type="entry name" value="MacB_PCD"/>
    <property type="match status" value="2"/>
</dbReference>
<keyword evidence="11" id="KW-1185">Reference proteome</keyword>
<dbReference type="PANTHER" id="PTHR30572">
    <property type="entry name" value="MEMBRANE COMPONENT OF TRANSPORTER-RELATED"/>
    <property type="match status" value="1"/>
</dbReference>
<feature type="domain" description="ABC3 transporter permease C-terminal" evidence="8">
    <location>
        <begin position="673"/>
        <end position="786"/>
    </location>
</feature>
<dbReference type="GO" id="GO:0022857">
    <property type="term" value="F:transmembrane transporter activity"/>
    <property type="evidence" value="ECO:0007669"/>
    <property type="project" value="TreeGrafter"/>
</dbReference>
<feature type="transmembrane region" description="Helical" evidence="7">
    <location>
        <begin position="379"/>
        <end position="402"/>
    </location>
</feature>
<evidence type="ECO:0000256" key="3">
    <source>
        <dbReference type="ARBA" id="ARBA00022692"/>
    </source>
</evidence>
<protein>
    <submittedName>
        <fullName evidence="10">FtsX-like permease family protein</fullName>
    </submittedName>
</protein>
<comment type="caution">
    <text evidence="10">The sequence shown here is derived from an EMBL/GenBank/DDBJ whole genome shotgun (WGS) entry which is preliminary data.</text>
</comment>
<dbReference type="Proteomes" id="UP000466586">
    <property type="component" value="Unassembled WGS sequence"/>
</dbReference>
<feature type="transmembrane region" description="Helical" evidence="7">
    <location>
        <begin position="336"/>
        <end position="359"/>
    </location>
</feature>
<evidence type="ECO:0000256" key="1">
    <source>
        <dbReference type="ARBA" id="ARBA00004651"/>
    </source>
</evidence>
<keyword evidence="4 7" id="KW-1133">Transmembrane helix</keyword>
<comment type="similarity">
    <text evidence="6">Belongs to the ABC-4 integral membrane protein family.</text>
</comment>
<accession>A0A7K1YBI8</accession>
<name>A0A7K1YBI8_9SPHI</name>
<keyword evidence="3 7" id="KW-0812">Transmembrane</keyword>
<dbReference type="InterPro" id="IPR050250">
    <property type="entry name" value="Macrolide_Exporter_MacB"/>
</dbReference>
<evidence type="ECO:0000256" key="6">
    <source>
        <dbReference type="ARBA" id="ARBA00038076"/>
    </source>
</evidence>
<comment type="subcellular location">
    <subcellularLocation>
        <location evidence="1">Cell membrane</location>
        <topology evidence="1">Multi-pass membrane protein</topology>
    </subcellularLocation>
</comment>
<dbReference type="RefSeq" id="WP_160845131.1">
    <property type="nucleotide sequence ID" value="NZ_WVHT01000006.1"/>
</dbReference>
<evidence type="ECO:0000259" key="8">
    <source>
        <dbReference type="Pfam" id="PF02687"/>
    </source>
</evidence>
<evidence type="ECO:0000313" key="10">
    <source>
        <dbReference type="EMBL" id="MXV51946.1"/>
    </source>
</evidence>
<dbReference type="PANTHER" id="PTHR30572:SF4">
    <property type="entry name" value="ABC TRANSPORTER PERMEASE YTRF"/>
    <property type="match status" value="1"/>
</dbReference>
<organism evidence="10 11">
    <name type="scientific">Hufsiella arboris</name>
    <dbReference type="NCBI Taxonomy" id="2695275"/>
    <lineage>
        <taxon>Bacteria</taxon>
        <taxon>Pseudomonadati</taxon>
        <taxon>Bacteroidota</taxon>
        <taxon>Sphingobacteriia</taxon>
        <taxon>Sphingobacteriales</taxon>
        <taxon>Sphingobacteriaceae</taxon>
        <taxon>Hufsiella</taxon>
    </lineage>
</organism>
<dbReference type="InterPro" id="IPR003838">
    <property type="entry name" value="ABC3_permease_C"/>
</dbReference>
<evidence type="ECO:0000259" key="9">
    <source>
        <dbReference type="Pfam" id="PF12704"/>
    </source>
</evidence>
<feature type="transmembrane region" description="Helical" evidence="7">
    <location>
        <begin position="754"/>
        <end position="774"/>
    </location>
</feature>
<gene>
    <name evidence="10" type="ORF">GS399_13265</name>
</gene>
<dbReference type="AlphaFoldDB" id="A0A7K1YBI8"/>
<dbReference type="GO" id="GO:0005886">
    <property type="term" value="C:plasma membrane"/>
    <property type="evidence" value="ECO:0007669"/>
    <property type="project" value="UniProtKB-SubCell"/>
</dbReference>
<dbReference type="InterPro" id="IPR025857">
    <property type="entry name" value="MacB_PCD"/>
</dbReference>
<feature type="domain" description="ABC3 transporter permease C-terminal" evidence="8">
    <location>
        <begin position="291"/>
        <end position="407"/>
    </location>
</feature>
<evidence type="ECO:0000256" key="4">
    <source>
        <dbReference type="ARBA" id="ARBA00022989"/>
    </source>
</evidence>
<evidence type="ECO:0000313" key="11">
    <source>
        <dbReference type="Proteomes" id="UP000466586"/>
    </source>
</evidence>
<reference evidence="10 11" key="1">
    <citation type="submission" date="2019-11" db="EMBL/GenBank/DDBJ databases">
        <title>Pedobacter sp. HMF7647 Genome sequencing and assembly.</title>
        <authorList>
            <person name="Kang H."/>
            <person name="Kim H."/>
            <person name="Joh K."/>
        </authorList>
    </citation>
    <scope>NUCLEOTIDE SEQUENCE [LARGE SCALE GENOMIC DNA]</scope>
    <source>
        <strain evidence="10 11">HMF7647</strain>
    </source>
</reference>
<feature type="transmembrane region" description="Helical" evidence="7">
    <location>
        <begin position="670"/>
        <end position="694"/>
    </location>
</feature>
<keyword evidence="5 7" id="KW-0472">Membrane</keyword>
<keyword evidence="2" id="KW-1003">Cell membrane</keyword>
<feature type="transmembrane region" description="Helical" evidence="7">
    <location>
        <begin position="722"/>
        <end position="742"/>
    </location>
</feature>
<feature type="domain" description="MacB-like periplasmic core" evidence="9">
    <location>
        <begin position="20"/>
        <end position="242"/>
    </location>
</feature>
<proteinExistence type="inferred from homology"/>
<sequence>MIKNYLKTAWRNILTKKSTSFINISGLAVGMAVALLIGLWINNELSFNKYNEHYDHVARVMQSKTISGTINTNENIPVPLAAELRTTYKNNFKNVVLASGTWNHILNSGDKQLLKTGSFMQPEAPELLSLHMIRGTRKGLNDPSSVLLAATTARALYGNVDPTGKMLKLDNKMPVKISGVYDDLPKNSSFNDLAFIAAWQLYYAADPNLKKADTDWGNNSYLLYVRLNDNADVNTVSSQIKDAKLHRVDQGSAKFKPVILLQPMSRWHLYAEYKNGVNTGGQITYIWLFGLIGVFVLLLACINFMNLSTARSEKRAREVGVRKAVGSLRSQLIMQFFTESIAVSLLSFLFAIVFAWLALPLFNEVAGKQINIPWGNPLFWLLCLSFSTFAGLLAGTYPALYLSSFNPVKVLKGAVKVGRFSKLPRQMLVVMQFAVSIILIIGTVIIFKQIHYSQNRAVGYNRNGLITIEVNSGTIHKQFEAFRNDLINSGAIVNITESSSSTTGIFGGVGGLKWSGKDPQMNDEFGMVGVNTSYGETVGWQLTQGRDFAASAADSSSVILNEAAVTYMGLKHPVGETIDWWGKKYQVAGVIKNMVMSSPYEPAKQTIFLMDTKPGNFLIIRINPRLSANTAINKIQGIWKQYAPAEPLDFRFADQEYQKKFADEQKIGTLAGIFSVLAIFISCMGIFGMAIFVAEQRIKEIGVRKILGASTFNLWRMLSMDFVVLVVISLIIASPIAWYLMYNWVGRYVYHTELSWWIFAITGVGTIVITLLTVSYQSLKAAIMNPVKSLKAD</sequence>
<evidence type="ECO:0000256" key="2">
    <source>
        <dbReference type="ARBA" id="ARBA00022475"/>
    </source>
</evidence>